<dbReference type="InterPro" id="IPR017596">
    <property type="entry name" value="PdhA/BkdA"/>
</dbReference>
<dbReference type="InterPro" id="IPR029061">
    <property type="entry name" value="THDP-binding"/>
</dbReference>
<evidence type="ECO:0000256" key="3">
    <source>
        <dbReference type="ARBA" id="ARBA00023052"/>
    </source>
</evidence>
<organism evidence="6 7">
    <name type="scientific">Agromyces atrinae</name>
    <dbReference type="NCBI Taxonomy" id="592376"/>
    <lineage>
        <taxon>Bacteria</taxon>
        <taxon>Bacillati</taxon>
        <taxon>Actinomycetota</taxon>
        <taxon>Actinomycetes</taxon>
        <taxon>Micrococcales</taxon>
        <taxon>Microbacteriaceae</taxon>
        <taxon>Agromyces</taxon>
    </lineage>
</organism>
<protein>
    <submittedName>
        <fullName evidence="6">Pyruvate dehydrogenase (Acetyl-transferring) E1 component subunit alpha</fullName>
    </submittedName>
    <submittedName>
        <fullName evidence="5">Pyruvate dehydrogenase E1 component alpha subunit</fullName>
        <ecNumber evidence="5">1.2.4.1</ecNumber>
    </submittedName>
</protein>
<dbReference type="Pfam" id="PF00676">
    <property type="entry name" value="E1_dh"/>
    <property type="match status" value="1"/>
</dbReference>
<keyword evidence="3" id="KW-0786">Thiamine pyrophosphate</keyword>
<dbReference type="NCBIfam" id="TIGR03181">
    <property type="entry name" value="PDH_E1_alph_x"/>
    <property type="match status" value="1"/>
</dbReference>
<evidence type="ECO:0000313" key="5">
    <source>
        <dbReference type="EMBL" id="NYD65826.1"/>
    </source>
</evidence>
<dbReference type="EMBL" id="SDPM01000005">
    <property type="protein sequence ID" value="RXZ86177.1"/>
    <property type="molecule type" value="Genomic_DNA"/>
</dbReference>
<keyword evidence="6" id="KW-0670">Pyruvate</keyword>
<dbReference type="Proteomes" id="UP000292686">
    <property type="component" value="Unassembled WGS sequence"/>
</dbReference>
<dbReference type="SUPFAM" id="SSF52518">
    <property type="entry name" value="Thiamin diphosphate-binding fold (THDP-binding)"/>
    <property type="match status" value="1"/>
</dbReference>
<proteinExistence type="predicted"/>
<evidence type="ECO:0000256" key="2">
    <source>
        <dbReference type="ARBA" id="ARBA00023002"/>
    </source>
</evidence>
<dbReference type="PANTHER" id="PTHR43380">
    <property type="entry name" value="2-OXOISOVALERATE DEHYDROGENASE SUBUNIT ALPHA, MITOCHONDRIAL"/>
    <property type="match status" value="1"/>
</dbReference>
<dbReference type="EC" id="1.2.4.1" evidence="5"/>
<reference evidence="6 7" key="1">
    <citation type="submission" date="2019-01" db="EMBL/GenBank/DDBJ databases">
        <title>Agromyces.</title>
        <authorList>
            <person name="Li J."/>
        </authorList>
    </citation>
    <scope>NUCLEOTIDE SEQUENCE [LARGE SCALE GENOMIC DNA]</scope>
    <source>
        <strain evidence="6 7">DSM 23870</strain>
    </source>
</reference>
<evidence type="ECO:0000313" key="7">
    <source>
        <dbReference type="Proteomes" id="UP000292686"/>
    </source>
</evidence>
<feature type="domain" description="Dehydrogenase E1 component" evidence="4">
    <location>
        <begin position="53"/>
        <end position="323"/>
    </location>
</feature>
<dbReference type="Proteomes" id="UP000581087">
    <property type="component" value="Unassembled WGS sequence"/>
</dbReference>
<comment type="caution">
    <text evidence="6">The sequence shown here is derived from an EMBL/GenBank/DDBJ whole genome shotgun (WGS) entry which is preliminary data.</text>
</comment>
<reference evidence="5 8" key="2">
    <citation type="submission" date="2020-07" db="EMBL/GenBank/DDBJ databases">
        <title>Sequencing the genomes of 1000 actinobacteria strains.</title>
        <authorList>
            <person name="Klenk H.-P."/>
        </authorList>
    </citation>
    <scope>NUCLEOTIDE SEQUENCE [LARGE SCALE GENOMIC DNA]</scope>
    <source>
        <strain evidence="5 8">DSM 23870</strain>
    </source>
</reference>
<dbReference type="InterPro" id="IPR001017">
    <property type="entry name" value="DH_E1"/>
</dbReference>
<evidence type="ECO:0000256" key="1">
    <source>
        <dbReference type="ARBA" id="ARBA00001964"/>
    </source>
</evidence>
<keyword evidence="2 5" id="KW-0560">Oxidoreductase</keyword>
<accession>A0A4Q2M4L5</accession>
<dbReference type="PANTHER" id="PTHR43380:SF1">
    <property type="entry name" value="2-OXOISOVALERATE DEHYDROGENASE SUBUNIT ALPHA, MITOCHONDRIAL"/>
    <property type="match status" value="1"/>
</dbReference>
<dbReference type="AlphaFoldDB" id="A0A4Q2M4L5"/>
<sequence length="372" mass="40349">MTPTNDSEAAVLTETGELIQLLSSDGRRRSAPGYDQWVADIGPAELLALHSDMSVVRRIDAEATALQRQGQLGLWPPLLGQEAAQIGSARSLRPGDFVFSSYREHAVAWCKGVRAVDVLRMWRGTGLSGWDPYEITMAPLQIIIGSQTLHAVGYAMGVTADGGDDVSVAYFGDGATSEGDVSEALVFAASFRAPVVFFCQNNQYAISEPVRVQSRHALADRASGFGVPSMRVDGNDVLAVMAATRIALERARTGGGPTFIEAVTYRMGPHTTADDPTRYRSEDELALWRERDPISRLEAHLTALGHFGESDAAAVAARADAEAAELRSACIELADPEPLSVFDHVYAEPHATLERQRDHYRRYLDGFEEVGS</sequence>
<gene>
    <name evidence="6" type="primary">pdhA</name>
    <name evidence="5" type="ORF">BJ972_000345</name>
    <name evidence="6" type="ORF">ESP50_10395</name>
</gene>
<dbReference type="CDD" id="cd02000">
    <property type="entry name" value="TPP_E1_PDC_ADC_BCADC"/>
    <property type="match status" value="1"/>
</dbReference>
<evidence type="ECO:0000313" key="6">
    <source>
        <dbReference type="EMBL" id="RXZ86177.1"/>
    </source>
</evidence>
<name>A0A4Q2M4L5_9MICO</name>
<dbReference type="RefSeq" id="WP_129174856.1">
    <property type="nucleotide sequence ID" value="NZ_JACCBI010000001.1"/>
</dbReference>
<evidence type="ECO:0000259" key="4">
    <source>
        <dbReference type="Pfam" id="PF00676"/>
    </source>
</evidence>
<dbReference type="OrthoDB" id="9766715at2"/>
<dbReference type="Gene3D" id="3.40.50.970">
    <property type="match status" value="1"/>
</dbReference>
<comment type="cofactor">
    <cofactor evidence="1">
        <name>thiamine diphosphate</name>
        <dbReference type="ChEBI" id="CHEBI:58937"/>
    </cofactor>
</comment>
<dbReference type="InterPro" id="IPR050771">
    <property type="entry name" value="Alpha-ketoacid_DH_E1_comp"/>
</dbReference>
<dbReference type="GO" id="GO:0000287">
    <property type="term" value="F:magnesium ion binding"/>
    <property type="evidence" value="ECO:0007669"/>
    <property type="project" value="UniProtKB-ARBA"/>
</dbReference>
<dbReference type="GO" id="GO:0004739">
    <property type="term" value="F:pyruvate dehydrogenase (acetyl-transferring) activity"/>
    <property type="evidence" value="ECO:0007669"/>
    <property type="project" value="UniProtKB-EC"/>
</dbReference>
<dbReference type="EMBL" id="JACCBI010000001">
    <property type="protein sequence ID" value="NYD65826.1"/>
    <property type="molecule type" value="Genomic_DNA"/>
</dbReference>
<dbReference type="GO" id="GO:0009083">
    <property type="term" value="P:branched-chain amino acid catabolic process"/>
    <property type="evidence" value="ECO:0007669"/>
    <property type="project" value="TreeGrafter"/>
</dbReference>
<keyword evidence="7" id="KW-1185">Reference proteome</keyword>
<evidence type="ECO:0000313" key="8">
    <source>
        <dbReference type="Proteomes" id="UP000581087"/>
    </source>
</evidence>